<proteinExistence type="predicted"/>
<feature type="domain" description="UVR" evidence="1">
    <location>
        <begin position="132"/>
        <end position="167"/>
    </location>
</feature>
<dbReference type="GO" id="GO:1990170">
    <property type="term" value="P:stress response to cadmium ion"/>
    <property type="evidence" value="ECO:0007669"/>
    <property type="project" value="TreeGrafter"/>
</dbReference>
<dbReference type="EMBL" id="CP017634">
    <property type="protein sequence ID" value="ATW27072.1"/>
    <property type="molecule type" value="Genomic_DNA"/>
</dbReference>
<gene>
    <name evidence="2" type="ORF">DCMF_22015</name>
</gene>
<dbReference type="OrthoDB" id="9788704at2"/>
<dbReference type="Proteomes" id="UP000323521">
    <property type="component" value="Chromosome"/>
</dbReference>
<dbReference type="InterPro" id="IPR036876">
    <property type="entry name" value="UVR_dom_sf"/>
</dbReference>
<dbReference type="InterPro" id="IPR001943">
    <property type="entry name" value="UVR_dom"/>
</dbReference>
<dbReference type="PROSITE" id="PS50151">
    <property type="entry name" value="UVR"/>
    <property type="match status" value="1"/>
</dbReference>
<dbReference type="KEGG" id="fwa:DCMF_22015"/>
<dbReference type="PIRSF" id="PIRSF015034">
    <property type="entry name" value="YacH"/>
    <property type="match status" value="1"/>
</dbReference>
<dbReference type="GO" id="GO:0008270">
    <property type="term" value="F:zinc ion binding"/>
    <property type="evidence" value="ECO:0007669"/>
    <property type="project" value="TreeGrafter"/>
</dbReference>
<dbReference type="AlphaFoldDB" id="A0A3G1KXA5"/>
<dbReference type="GO" id="GO:0050897">
    <property type="term" value="F:cobalt ion binding"/>
    <property type="evidence" value="ECO:0007669"/>
    <property type="project" value="TreeGrafter"/>
</dbReference>
<dbReference type="Gene3D" id="4.10.860.10">
    <property type="entry name" value="UVR domain"/>
    <property type="match status" value="1"/>
</dbReference>
<dbReference type="RefSeq" id="WP_148136409.1">
    <property type="nucleotide sequence ID" value="NZ_CP017634.1"/>
</dbReference>
<sequence length="170" mass="19252">MLCDKCKQRPATVHFTKIVNNEKYEQHLCDECAKGVPHFGFGGDPNFSLNKFLAHLLTNDPALSGLGLTYKTERCENCGLTYSQFSQGGKLGCSNCYHVFREKLDPLLRRIHSSEYHKGKVPERTGGKLKLLKEMESLKNELGVLVSREEFEKAAEVRDKIKDLEKKMGS</sequence>
<evidence type="ECO:0000313" key="2">
    <source>
        <dbReference type="EMBL" id="ATW27072.1"/>
    </source>
</evidence>
<protein>
    <recommendedName>
        <fullName evidence="1">UVR domain-containing protein</fullName>
    </recommendedName>
</protein>
<dbReference type="InterPro" id="IPR025542">
    <property type="entry name" value="YacH"/>
</dbReference>
<accession>A0A3G1KXA5</accession>
<evidence type="ECO:0000259" key="1">
    <source>
        <dbReference type="PROSITE" id="PS50151"/>
    </source>
</evidence>
<dbReference type="GO" id="GO:0005507">
    <property type="term" value="F:copper ion binding"/>
    <property type="evidence" value="ECO:0007669"/>
    <property type="project" value="TreeGrafter"/>
</dbReference>
<dbReference type="GO" id="GO:0046870">
    <property type="term" value="F:cadmium ion binding"/>
    <property type="evidence" value="ECO:0007669"/>
    <property type="project" value="TreeGrafter"/>
</dbReference>
<evidence type="ECO:0000313" key="3">
    <source>
        <dbReference type="Proteomes" id="UP000323521"/>
    </source>
</evidence>
<dbReference type="Pfam" id="PF02151">
    <property type="entry name" value="UVR"/>
    <property type="match status" value="1"/>
</dbReference>
<dbReference type="GO" id="GO:1990169">
    <property type="term" value="P:stress response to copper ion"/>
    <property type="evidence" value="ECO:0007669"/>
    <property type="project" value="TreeGrafter"/>
</dbReference>
<keyword evidence="3" id="KW-1185">Reference proteome</keyword>
<dbReference type="SUPFAM" id="SSF46600">
    <property type="entry name" value="C-terminal UvrC-binding domain of UvrB"/>
    <property type="match status" value="1"/>
</dbReference>
<reference evidence="2 3" key="1">
    <citation type="submission" date="2016-10" db="EMBL/GenBank/DDBJ databases">
        <title>Complete Genome Sequence of Peptococcaceae strain DCMF.</title>
        <authorList>
            <person name="Edwards R.J."/>
            <person name="Holland S.I."/>
            <person name="Deshpande N.P."/>
            <person name="Wong Y.K."/>
            <person name="Ertan H."/>
            <person name="Manefield M."/>
            <person name="Russell T.L."/>
            <person name="Lee M.J."/>
        </authorList>
    </citation>
    <scope>NUCLEOTIDE SEQUENCE [LARGE SCALE GENOMIC DNA]</scope>
    <source>
        <strain evidence="2 3">DCMF</strain>
    </source>
</reference>
<dbReference type="PANTHER" id="PTHR38430">
    <property type="entry name" value="PROTEIN-ARGININE KINASE ACTIVATOR PROTEIN"/>
    <property type="match status" value="1"/>
</dbReference>
<organism evidence="2 3">
    <name type="scientific">Formimonas warabiya</name>
    <dbReference type="NCBI Taxonomy" id="1761012"/>
    <lineage>
        <taxon>Bacteria</taxon>
        <taxon>Bacillati</taxon>
        <taxon>Bacillota</taxon>
        <taxon>Clostridia</taxon>
        <taxon>Eubacteriales</taxon>
        <taxon>Peptococcaceae</taxon>
        <taxon>Candidatus Formimonas</taxon>
    </lineage>
</organism>
<name>A0A3G1KXA5_FORW1</name>
<dbReference type="PANTHER" id="PTHR38430:SF1">
    <property type="entry name" value="PROTEIN-ARGININE KINASE ACTIVATOR PROTEIN"/>
    <property type="match status" value="1"/>
</dbReference>